<dbReference type="GO" id="GO:0003677">
    <property type="term" value="F:DNA binding"/>
    <property type="evidence" value="ECO:0007669"/>
    <property type="project" value="UniProtKB-UniRule"/>
</dbReference>
<evidence type="ECO:0000256" key="1">
    <source>
        <dbReference type="ARBA" id="ARBA00008724"/>
    </source>
</evidence>
<comment type="caution">
    <text evidence="9">The sequence shown here is derived from an EMBL/GenBank/DDBJ whole genome shotgun (WGS) entry which is preliminary data.</text>
</comment>
<name>A0A0P6WXN2_9CHLR</name>
<evidence type="ECO:0000256" key="2">
    <source>
        <dbReference type="ARBA" id="ARBA00022490"/>
    </source>
</evidence>
<dbReference type="OrthoDB" id="9781053at2"/>
<dbReference type="PATRIC" id="fig|360411.5.peg.2778"/>
<dbReference type="PANTHER" id="PTHR12532:SF6">
    <property type="entry name" value="TRANSCRIPTIONAL REGULATORY PROTEIN YEBC-RELATED"/>
    <property type="match status" value="1"/>
</dbReference>
<dbReference type="PANTHER" id="PTHR12532">
    <property type="entry name" value="TRANSLATIONAL ACTIVATOR OF CYTOCHROME C OXIDASE 1"/>
    <property type="match status" value="1"/>
</dbReference>
<dbReference type="Gene3D" id="1.10.10.200">
    <property type="match status" value="1"/>
</dbReference>
<sequence>MSGHSKWATIKRKKGAMDAKRGQLFTRLTREIVLAAREGGGDPATNFRLRLAVEKARSQNMPKENIERAIKRGTGESKDGAAFEEVFYEGYAPHGVALMIECVTENRNRTVAEVRHVLTRAGGSLGEAGSVAWQFKRAAYFAVPGDESVMERLFDVAVVAGAEDVNYDDGTIEIIGPVESFKTLSDALRQAGFQPEDAGLRMIPTSEMELGTEETLQVLRAIESLEDLDDVQNVYHNLRISEEALATLAEE</sequence>
<dbReference type="InterPro" id="IPR029072">
    <property type="entry name" value="YebC-like"/>
</dbReference>
<dbReference type="InterPro" id="IPR017856">
    <property type="entry name" value="Integrase-like_N"/>
</dbReference>
<feature type="domain" description="TACO1/YebC-like N-terminal" evidence="8">
    <location>
        <begin position="5"/>
        <end position="76"/>
    </location>
</feature>
<keyword evidence="5 6" id="KW-0804">Transcription</keyword>
<evidence type="ECO:0000313" key="9">
    <source>
        <dbReference type="EMBL" id="KPL74989.1"/>
    </source>
</evidence>
<dbReference type="NCBIfam" id="NF009044">
    <property type="entry name" value="PRK12378.1"/>
    <property type="match status" value="1"/>
</dbReference>
<keyword evidence="10" id="KW-1185">Reference proteome</keyword>
<gene>
    <name evidence="9" type="ORF">AC812_10800</name>
</gene>
<dbReference type="InterPro" id="IPR002876">
    <property type="entry name" value="Transcrip_reg_TACO1-like"/>
</dbReference>
<dbReference type="InterPro" id="IPR026564">
    <property type="entry name" value="Transcrip_reg_TACO1-like_dom3"/>
</dbReference>
<dbReference type="GO" id="GO:0006355">
    <property type="term" value="P:regulation of DNA-templated transcription"/>
    <property type="evidence" value="ECO:0007669"/>
    <property type="project" value="UniProtKB-UniRule"/>
</dbReference>
<dbReference type="NCBIfam" id="NF001030">
    <property type="entry name" value="PRK00110.1"/>
    <property type="match status" value="1"/>
</dbReference>
<proteinExistence type="inferred from homology"/>
<protein>
    <recommendedName>
        <fullName evidence="6">Probable transcriptional regulatory protein AC812_10800</fullName>
    </recommendedName>
</protein>
<dbReference type="AlphaFoldDB" id="A0A0P6WXN2"/>
<dbReference type="RefSeq" id="WP_061916083.1">
    <property type="nucleotide sequence ID" value="NZ_DF967971.1"/>
</dbReference>
<accession>A0A0P6WXN2</accession>
<comment type="similarity">
    <text evidence="1 6">Belongs to the TACO1 family.</text>
</comment>
<dbReference type="Proteomes" id="UP000050514">
    <property type="component" value="Unassembled WGS sequence"/>
</dbReference>
<organism evidence="9 10">
    <name type="scientific">Bellilinea caldifistulae</name>
    <dbReference type="NCBI Taxonomy" id="360411"/>
    <lineage>
        <taxon>Bacteria</taxon>
        <taxon>Bacillati</taxon>
        <taxon>Chloroflexota</taxon>
        <taxon>Anaerolineae</taxon>
        <taxon>Anaerolineales</taxon>
        <taxon>Anaerolineaceae</taxon>
        <taxon>Bellilinea</taxon>
    </lineage>
</organism>
<evidence type="ECO:0000256" key="6">
    <source>
        <dbReference type="HAMAP-Rule" id="MF_00693"/>
    </source>
</evidence>
<dbReference type="GO" id="GO:0005829">
    <property type="term" value="C:cytosol"/>
    <property type="evidence" value="ECO:0007669"/>
    <property type="project" value="TreeGrafter"/>
</dbReference>
<evidence type="ECO:0000259" key="7">
    <source>
        <dbReference type="Pfam" id="PF01709"/>
    </source>
</evidence>
<dbReference type="FunFam" id="1.10.10.200:FF:000002">
    <property type="entry name" value="Probable transcriptional regulatory protein CLM62_37755"/>
    <property type="match status" value="1"/>
</dbReference>
<dbReference type="STRING" id="360411.AC812_10800"/>
<keyword evidence="4 6" id="KW-0238">DNA-binding</keyword>
<dbReference type="NCBIfam" id="TIGR01033">
    <property type="entry name" value="YebC/PmpR family DNA-binding transcriptional regulator"/>
    <property type="match status" value="1"/>
</dbReference>
<dbReference type="Gene3D" id="3.30.70.980">
    <property type="match status" value="2"/>
</dbReference>
<reference evidence="9 10" key="1">
    <citation type="submission" date="2015-07" db="EMBL/GenBank/DDBJ databases">
        <title>Draft genome of Bellilinea caldifistulae DSM 17877.</title>
        <authorList>
            <person name="Hemp J."/>
            <person name="Ward L.M."/>
            <person name="Pace L.A."/>
            <person name="Fischer W.W."/>
        </authorList>
    </citation>
    <scope>NUCLEOTIDE SEQUENCE [LARGE SCALE GENOMIC DNA]</scope>
    <source>
        <strain evidence="9 10">GOMI-1</strain>
    </source>
</reference>
<evidence type="ECO:0000256" key="3">
    <source>
        <dbReference type="ARBA" id="ARBA00023015"/>
    </source>
</evidence>
<dbReference type="SUPFAM" id="SSF75625">
    <property type="entry name" value="YebC-like"/>
    <property type="match status" value="1"/>
</dbReference>
<feature type="domain" description="TACO1/YebC-like second and third" evidence="7">
    <location>
        <begin position="83"/>
        <end position="238"/>
    </location>
</feature>
<evidence type="ECO:0000256" key="5">
    <source>
        <dbReference type="ARBA" id="ARBA00023163"/>
    </source>
</evidence>
<keyword evidence="2 6" id="KW-0963">Cytoplasm</keyword>
<keyword evidence="3 6" id="KW-0805">Transcription regulation</keyword>
<dbReference type="HAMAP" id="MF_00693">
    <property type="entry name" value="Transcrip_reg_TACO1"/>
    <property type="match status" value="1"/>
</dbReference>
<comment type="subcellular location">
    <subcellularLocation>
        <location evidence="6">Cytoplasm</location>
    </subcellularLocation>
</comment>
<dbReference type="InterPro" id="IPR049083">
    <property type="entry name" value="TACO1_YebC_N"/>
</dbReference>
<dbReference type="InterPro" id="IPR048300">
    <property type="entry name" value="TACO1_YebC-like_2nd/3rd_dom"/>
</dbReference>
<dbReference type="Pfam" id="PF01709">
    <property type="entry name" value="Transcrip_reg"/>
    <property type="match status" value="1"/>
</dbReference>
<dbReference type="EMBL" id="LGHJ01000016">
    <property type="protein sequence ID" value="KPL74989.1"/>
    <property type="molecule type" value="Genomic_DNA"/>
</dbReference>
<evidence type="ECO:0000256" key="4">
    <source>
        <dbReference type="ARBA" id="ARBA00023125"/>
    </source>
</evidence>
<dbReference type="Pfam" id="PF20772">
    <property type="entry name" value="TACO1_YebC_N"/>
    <property type="match status" value="1"/>
</dbReference>
<evidence type="ECO:0000259" key="8">
    <source>
        <dbReference type="Pfam" id="PF20772"/>
    </source>
</evidence>
<evidence type="ECO:0000313" key="10">
    <source>
        <dbReference type="Proteomes" id="UP000050514"/>
    </source>
</evidence>